<protein>
    <submittedName>
        <fullName evidence="1">Uncharacterized protein</fullName>
    </submittedName>
</protein>
<gene>
    <name evidence="1" type="ORF">LCGC14_0879290</name>
</gene>
<proteinExistence type="predicted"/>
<organism evidence="1">
    <name type="scientific">marine sediment metagenome</name>
    <dbReference type="NCBI Taxonomy" id="412755"/>
    <lineage>
        <taxon>unclassified sequences</taxon>
        <taxon>metagenomes</taxon>
        <taxon>ecological metagenomes</taxon>
    </lineage>
</organism>
<reference evidence="1" key="1">
    <citation type="journal article" date="2015" name="Nature">
        <title>Complex archaea that bridge the gap between prokaryotes and eukaryotes.</title>
        <authorList>
            <person name="Spang A."/>
            <person name="Saw J.H."/>
            <person name="Jorgensen S.L."/>
            <person name="Zaremba-Niedzwiedzka K."/>
            <person name="Martijn J."/>
            <person name="Lind A.E."/>
            <person name="van Eijk R."/>
            <person name="Schleper C."/>
            <person name="Guy L."/>
            <person name="Ettema T.J."/>
        </authorList>
    </citation>
    <scope>NUCLEOTIDE SEQUENCE</scope>
</reference>
<sequence>MDMDHPAIIVVEIENPTLSIKRWIGKHIPRANLKRYAWIGGEELWINGPYKECMQIKKTVRRLSRGKPKFTIISMWGSEGDLEDLPLHPRLPMHITPNR</sequence>
<dbReference type="EMBL" id="LAZR01002755">
    <property type="protein sequence ID" value="KKN25991.1"/>
    <property type="molecule type" value="Genomic_DNA"/>
</dbReference>
<name>A0A0F9RLX4_9ZZZZ</name>
<accession>A0A0F9RLX4</accession>
<comment type="caution">
    <text evidence="1">The sequence shown here is derived from an EMBL/GenBank/DDBJ whole genome shotgun (WGS) entry which is preliminary data.</text>
</comment>
<evidence type="ECO:0000313" key="1">
    <source>
        <dbReference type="EMBL" id="KKN25991.1"/>
    </source>
</evidence>
<dbReference type="AlphaFoldDB" id="A0A0F9RLX4"/>